<dbReference type="Pfam" id="PF07690">
    <property type="entry name" value="MFS_1"/>
    <property type="match status" value="1"/>
</dbReference>
<evidence type="ECO:0000256" key="4">
    <source>
        <dbReference type="ARBA" id="ARBA00022989"/>
    </source>
</evidence>
<evidence type="ECO:0000256" key="5">
    <source>
        <dbReference type="ARBA" id="ARBA00023136"/>
    </source>
</evidence>
<feature type="transmembrane region" description="Helical" evidence="7">
    <location>
        <begin position="442"/>
        <end position="465"/>
    </location>
</feature>
<evidence type="ECO:0000256" key="2">
    <source>
        <dbReference type="ARBA" id="ARBA00022448"/>
    </source>
</evidence>
<keyword evidence="9" id="KW-1185">Reference proteome</keyword>
<comment type="subcellular location">
    <subcellularLocation>
        <location evidence="1">Membrane</location>
        <topology evidence="1">Multi-pass membrane protein</topology>
    </subcellularLocation>
</comment>
<feature type="transmembrane region" description="Helical" evidence="7">
    <location>
        <begin position="208"/>
        <end position="227"/>
    </location>
</feature>
<feature type="transmembrane region" description="Helical" evidence="7">
    <location>
        <begin position="272"/>
        <end position="294"/>
    </location>
</feature>
<evidence type="ECO:0000256" key="6">
    <source>
        <dbReference type="SAM" id="MobiDB-lite"/>
    </source>
</evidence>
<proteinExistence type="predicted"/>
<dbReference type="GO" id="GO:0016020">
    <property type="term" value="C:membrane"/>
    <property type="evidence" value="ECO:0007669"/>
    <property type="project" value="UniProtKB-SubCell"/>
</dbReference>
<dbReference type="SUPFAM" id="SSF103473">
    <property type="entry name" value="MFS general substrate transporter"/>
    <property type="match status" value="1"/>
</dbReference>
<evidence type="ECO:0000313" key="9">
    <source>
        <dbReference type="Proteomes" id="UP000235786"/>
    </source>
</evidence>
<gene>
    <name evidence="8" type="ORF">L207DRAFT_636401</name>
</gene>
<dbReference type="EMBL" id="KZ613949">
    <property type="protein sequence ID" value="PMD37777.1"/>
    <property type="molecule type" value="Genomic_DNA"/>
</dbReference>
<dbReference type="AlphaFoldDB" id="A0A2J6RH03"/>
<feature type="transmembrane region" description="Helical" evidence="7">
    <location>
        <begin position="387"/>
        <end position="404"/>
    </location>
</feature>
<feature type="transmembrane region" description="Helical" evidence="7">
    <location>
        <begin position="416"/>
        <end position="436"/>
    </location>
</feature>
<keyword evidence="5 7" id="KW-0472">Membrane</keyword>
<protein>
    <submittedName>
        <fullName evidence="8">MFS general substrate transporter</fullName>
    </submittedName>
</protein>
<feature type="transmembrane region" description="Helical" evidence="7">
    <location>
        <begin position="349"/>
        <end position="367"/>
    </location>
</feature>
<sequence length="568" mass="64725">MFSEKEFPVQGQPPQGSEKNVLPSNKPEEEVTPSGIPFQDNDDAVNQEGVVVSDEDSNASSTNIFSDPAVAAHYVSVYEKAHYECRHVFDPKLDWTKKEEKTVVRKLDWHVCTWACVMFFALQTDRGNLAQAIADNLLKDLHLTTNEYNVGNTIFLVSFLLAEVPSQLVSKKMGPDRWIPIQMVIWSVVAMSQCAITGKKSFFATRSLLGMLEGGFIPDIVLWLSYFYTARELPIRLSYFWTTLSATTIVTSLLAFAIFHLKGVGGWEAWRWLFLIEGLITLSVGLASFFMMPASAVQTKKWFRPKGWFTTREIGIVVNRILRDDPSKGDMHNRQPVTPRRLWHALKDYDMYPLYIIGLIAYIPQSPPNTYISLTLKSLGFSTFNTVLLQIPPNVFHIIALILLTRLSDYLKERTLVSMIQNVWILPCVIALAVWPDVIKNAWGTYAVVCVLLSYPYCHAILVAWTSKNANNVGNRSVSAAVSVQIGNVIANFIYRTDDAPLYRRGNRDLVIVNVLAIAFFLFAKAYYVLRNRYRDRKWDAMTEEEQNRYIHDSKDVGSKRLDFRFSH</sequence>
<feature type="transmembrane region" description="Helical" evidence="7">
    <location>
        <begin position="239"/>
        <end position="260"/>
    </location>
</feature>
<keyword evidence="4 7" id="KW-1133">Transmembrane helix</keyword>
<evidence type="ECO:0000256" key="7">
    <source>
        <dbReference type="SAM" id="Phobius"/>
    </source>
</evidence>
<dbReference type="GO" id="GO:0022857">
    <property type="term" value="F:transmembrane transporter activity"/>
    <property type="evidence" value="ECO:0007669"/>
    <property type="project" value="InterPro"/>
</dbReference>
<keyword evidence="2" id="KW-0813">Transport</keyword>
<feature type="transmembrane region" description="Helical" evidence="7">
    <location>
        <begin position="477"/>
        <end position="495"/>
    </location>
</feature>
<name>A0A2J6RH03_HYAVF</name>
<dbReference type="PANTHER" id="PTHR43791">
    <property type="entry name" value="PERMEASE-RELATED"/>
    <property type="match status" value="1"/>
</dbReference>
<evidence type="ECO:0000256" key="1">
    <source>
        <dbReference type="ARBA" id="ARBA00004141"/>
    </source>
</evidence>
<feature type="transmembrane region" description="Helical" evidence="7">
    <location>
        <begin position="510"/>
        <end position="530"/>
    </location>
</feature>
<dbReference type="InterPro" id="IPR036259">
    <property type="entry name" value="MFS_trans_sf"/>
</dbReference>
<dbReference type="FunFam" id="1.20.1250.20:FF:000247">
    <property type="entry name" value="MFS general substrate transporter"/>
    <property type="match status" value="1"/>
</dbReference>
<accession>A0A2J6RH03</accession>
<dbReference type="Proteomes" id="UP000235786">
    <property type="component" value="Unassembled WGS sequence"/>
</dbReference>
<dbReference type="FunFam" id="1.20.1250.20:FF:000106">
    <property type="entry name" value="MFS transporter, putative"/>
    <property type="match status" value="1"/>
</dbReference>
<organism evidence="8 9">
    <name type="scientific">Hyaloscypha variabilis (strain UAMH 11265 / GT02V1 / F)</name>
    <name type="common">Meliniomyces variabilis</name>
    <dbReference type="NCBI Taxonomy" id="1149755"/>
    <lineage>
        <taxon>Eukaryota</taxon>
        <taxon>Fungi</taxon>
        <taxon>Dikarya</taxon>
        <taxon>Ascomycota</taxon>
        <taxon>Pezizomycotina</taxon>
        <taxon>Leotiomycetes</taxon>
        <taxon>Helotiales</taxon>
        <taxon>Hyaloscyphaceae</taxon>
        <taxon>Hyaloscypha</taxon>
        <taxon>Hyaloscypha variabilis</taxon>
    </lineage>
</organism>
<evidence type="ECO:0000313" key="8">
    <source>
        <dbReference type="EMBL" id="PMD37777.1"/>
    </source>
</evidence>
<keyword evidence="3 7" id="KW-0812">Transmembrane</keyword>
<reference evidence="8 9" key="1">
    <citation type="submission" date="2016-04" db="EMBL/GenBank/DDBJ databases">
        <title>A degradative enzymes factory behind the ericoid mycorrhizal symbiosis.</title>
        <authorList>
            <consortium name="DOE Joint Genome Institute"/>
            <person name="Martino E."/>
            <person name="Morin E."/>
            <person name="Grelet G."/>
            <person name="Kuo A."/>
            <person name="Kohler A."/>
            <person name="Daghino S."/>
            <person name="Barry K."/>
            <person name="Choi C."/>
            <person name="Cichocki N."/>
            <person name="Clum A."/>
            <person name="Copeland A."/>
            <person name="Hainaut M."/>
            <person name="Haridas S."/>
            <person name="Labutti K."/>
            <person name="Lindquist E."/>
            <person name="Lipzen A."/>
            <person name="Khouja H.-R."/>
            <person name="Murat C."/>
            <person name="Ohm R."/>
            <person name="Olson A."/>
            <person name="Spatafora J."/>
            <person name="Veneault-Fourrey C."/>
            <person name="Henrissat B."/>
            <person name="Grigoriev I."/>
            <person name="Martin F."/>
            <person name="Perotto S."/>
        </authorList>
    </citation>
    <scope>NUCLEOTIDE SEQUENCE [LARGE SCALE GENOMIC DNA]</scope>
    <source>
        <strain evidence="8 9">F</strain>
    </source>
</reference>
<dbReference type="OrthoDB" id="1935484at2759"/>
<dbReference type="Gene3D" id="1.20.1250.20">
    <property type="entry name" value="MFS general substrate transporter like domains"/>
    <property type="match status" value="2"/>
</dbReference>
<dbReference type="PANTHER" id="PTHR43791:SF29">
    <property type="entry name" value="MAJOR FACILITATOR SUPERFAMILY (MFS) PROFILE DOMAIN-CONTAINING PROTEIN"/>
    <property type="match status" value="1"/>
</dbReference>
<feature type="region of interest" description="Disordered" evidence="6">
    <location>
        <begin position="1"/>
        <end position="42"/>
    </location>
</feature>
<dbReference type="InterPro" id="IPR011701">
    <property type="entry name" value="MFS"/>
</dbReference>
<evidence type="ECO:0000256" key="3">
    <source>
        <dbReference type="ARBA" id="ARBA00022692"/>
    </source>
</evidence>